<comment type="caution">
    <text evidence="1">The sequence shown here is derived from an EMBL/GenBank/DDBJ whole genome shotgun (WGS) entry which is preliminary data.</text>
</comment>
<feature type="non-terminal residue" evidence="1">
    <location>
        <position position="155"/>
    </location>
</feature>
<evidence type="ECO:0000313" key="2">
    <source>
        <dbReference type="Proteomes" id="UP000240880"/>
    </source>
</evidence>
<reference evidence="1 2" key="1">
    <citation type="submission" date="2017-04" db="EMBL/GenBank/DDBJ databases">
        <title>Novel microbial lineages endemic to geothermal iron-oxide mats fill important gaps in the evolutionary history of Archaea.</title>
        <authorList>
            <person name="Jay Z.J."/>
            <person name="Beam J.P."/>
            <person name="Dlakic M."/>
            <person name="Rusch D.B."/>
            <person name="Kozubal M.A."/>
            <person name="Inskeep W.P."/>
        </authorList>
    </citation>
    <scope>NUCLEOTIDE SEQUENCE [LARGE SCALE GENOMIC DNA]</scope>
    <source>
        <strain evidence="1">OSP_D</strain>
    </source>
</reference>
<keyword evidence="1" id="KW-0067">ATP-binding</keyword>
<dbReference type="AlphaFoldDB" id="A0A2R6A5X1"/>
<proteinExistence type="predicted"/>
<evidence type="ECO:0000313" key="1">
    <source>
        <dbReference type="EMBL" id="PSN81703.1"/>
    </source>
</evidence>
<protein>
    <submittedName>
        <fullName evidence="1">Helicase</fullName>
    </submittedName>
</protein>
<organism evidence="1 2">
    <name type="scientific">Candidatus Marsarchaeota G1 archaeon OSP_D</name>
    <dbReference type="NCBI Taxonomy" id="1978155"/>
    <lineage>
        <taxon>Archaea</taxon>
        <taxon>Candidatus Marsarchaeota</taxon>
        <taxon>Candidatus Marsarchaeota group 1</taxon>
    </lineage>
</organism>
<dbReference type="GO" id="GO:0004386">
    <property type="term" value="F:helicase activity"/>
    <property type="evidence" value="ECO:0007669"/>
    <property type="project" value="UniProtKB-KW"/>
</dbReference>
<dbReference type="EMBL" id="NEXC01000181">
    <property type="protein sequence ID" value="PSN81703.1"/>
    <property type="molecule type" value="Genomic_DNA"/>
</dbReference>
<gene>
    <name evidence="1" type="ORF">B9Q01_10645</name>
</gene>
<name>A0A2R6A5X1_9ARCH</name>
<accession>A0A2R6A5X1</accession>
<sequence>MITFLSVHFLYNNKMSDHNKVQNSDKIAIPPLKKFMSREEFQQYLVLVKSIANFDPNTKKWYLSENKISSINPSELRKIANFLKDYVGDEIFNILGKYLTNDKSSVYAIFKGNYIYVYDDLEFYKDMLTYKIKTFDYIQGQYVESSVLLAWQNSN</sequence>
<keyword evidence="1" id="KW-0547">Nucleotide-binding</keyword>
<dbReference type="Proteomes" id="UP000240880">
    <property type="component" value="Unassembled WGS sequence"/>
</dbReference>
<keyword evidence="1" id="KW-0347">Helicase</keyword>
<keyword evidence="1" id="KW-0378">Hydrolase</keyword>